<comment type="caution">
    <text evidence="2">The sequence shown here is derived from an EMBL/GenBank/DDBJ whole genome shotgun (WGS) entry which is preliminary data.</text>
</comment>
<dbReference type="SUPFAM" id="SSF51695">
    <property type="entry name" value="PLC-like phosphodiesterases"/>
    <property type="match status" value="1"/>
</dbReference>
<dbReference type="Pfam" id="PF03009">
    <property type="entry name" value="GDPD"/>
    <property type="match status" value="1"/>
</dbReference>
<dbReference type="PANTHER" id="PTHR46211">
    <property type="entry name" value="GLYCEROPHOSPHORYL DIESTER PHOSPHODIESTERASE"/>
    <property type="match status" value="1"/>
</dbReference>
<dbReference type="GO" id="GO:0008081">
    <property type="term" value="F:phosphoric diester hydrolase activity"/>
    <property type="evidence" value="ECO:0007669"/>
    <property type="project" value="InterPro"/>
</dbReference>
<accession>A0A9D2EQA7</accession>
<dbReference type="AlphaFoldDB" id="A0A9D2EQA7"/>
<organism evidence="2 3">
    <name type="scientific">Candidatus Gemmiger excrementigallinarum</name>
    <dbReference type="NCBI Taxonomy" id="2838609"/>
    <lineage>
        <taxon>Bacteria</taxon>
        <taxon>Bacillati</taxon>
        <taxon>Bacillota</taxon>
        <taxon>Clostridia</taxon>
        <taxon>Eubacteriales</taxon>
        <taxon>Gemmiger</taxon>
    </lineage>
</organism>
<evidence type="ECO:0000259" key="1">
    <source>
        <dbReference type="PROSITE" id="PS51704"/>
    </source>
</evidence>
<dbReference type="CDD" id="cd08563">
    <property type="entry name" value="GDPD_TtGDE_like"/>
    <property type="match status" value="1"/>
</dbReference>
<dbReference type="InterPro" id="IPR030395">
    <property type="entry name" value="GP_PDE_dom"/>
</dbReference>
<reference evidence="2" key="2">
    <citation type="submission" date="2021-04" db="EMBL/GenBank/DDBJ databases">
        <authorList>
            <person name="Gilroy R."/>
        </authorList>
    </citation>
    <scope>NUCLEOTIDE SEQUENCE</scope>
    <source>
        <strain evidence="2">ChiSxjej1B13-11774</strain>
    </source>
</reference>
<sequence length="247" mass="27223">MKQVQVFAHRGASAYAPENTLPAFALAMEQGADGIELDVHLSRDGELVVIHDEALDRTTNGTGLVKDHTLAELQALCADNGMPGFAAARIPTLEEVLTLVKPGTMAVNIELKTGILWYDGLEEKALRLVESLGMQDRVIWSSFNHYSIEKVRQLAPDARTAYLYSDIICDVEKYAAARGVDGLHPGLYNVKMADFLQRYLASGLDVRVWTVNEADDLRRLMDAGADVITNDPKLALEVRRELQAPAF</sequence>
<dbReference type="GO" id="GO:0006629">
    <property type="term" value="P:lipid metabolic process"/>
    <property type="evidence" value="ECO:0007669"/>
    <property type="project" value="InterPro"/>
</dbReference>
<dbReference type="InterPro" id="IPR017946">
    <property type="entry name" value="PLC-like_Pdiesterase_TIM-brl"/>
</dbReference>
<dbReference type="Gene3D" id="3.20.20.190">
    <property type="entry name" value="Phosphatidylinositol (PI) phosphodiesterase"/>
    <property type="match status" value="1"/>
</dbReference>
<gene>
    <name evidence="2" type="ORF">H9811_03935</name>
</gene>
<reference evidence="2" key="1">
    <citation type="journal article" date="2021" name="PeerJ">
        <title>Extensive microbial diversity within the chicken gut microbiome revealed by metagenomics and culture.</title>
        <authorList>
            <person name="Gilroy R."/>
            <person name="Ravi A."/>
            <person name="Getino M."/>
            <person name="Pursley I."/>
            <person name="Horton D.L."/>
            <person name="Alikhan N.F."/>
            <person name="Baker D."/>
            <person name="Gharbi K."/>
            <person name="Hall N."/>
            <person name="Watson M."/>
            <person name="Adriaenssens E.M."/>
            <person name="Foster-Nyarko E."/>
            <person name="Jarju S."/>
            <person name="Secka A."/>
            <person name="Antonio M."/>
            <person name="Oren A."/>
            <person name="Chaudhuri R.R."/>
            <person name="La Ragione R."/>
            <person name="Hildebrand F."/>
            <person name="Pallen M.J."/>
        </authorList>
    </citation>
    <scope>NUCLEOTIDE SEQUENCE</scope>
    <source>
        <strain evidence="2">ChiSxjej1B13-11774</strain>
    </source>
</reference>
<dbReference type="EMBL" id="DXBP01000029">
    <property type="protein sequence ID" value="HIZ41697.1"/>
    <property type="molecule type" value="Genomic_DNA"/>
</dbReference>
<dbReference type="PROSITE" id="PS51704">
    <property type="entry name" value="GP_PDE"/>
    <property type="match status" value="1"/>
</dbReference>
<evidence type="ECO:0000313" key="3">
    <source>
        <dbReference type="Proteomes" id="UP000824048"/>
    </source>
</evidence>
<evidence type="ECO:0000313" key="2">
    <source>
        <dbReference type="EMBL" id="HIZ41697.1"/>
    </source>
</evidence>
<dbReference type="Proteomes" id="UP000824048">
    <property type="component" value="Unassembled WGS sequence"/>
</dbReference>
<name>A0A9D2EQA7_9FIRM</name>
<dbReference type="PANTHER" id="PTHR46211:SF1">
    <property type="entry name" value="GLYCEROPHOSPHODIESTER PHOSPHODIESTERASE, CYTOPLASMIC"/>
    <property type="match status" value="1"/>
</dbReference>
<feature type="domain" description="GP-PDE" evidence="1">
    <location>
        <begin position="4"/>
        <end position="240"/>
    </location>
</feature>
<proteinExistence type="predicted"/>
<protein>
    <submittedName>
        <fullName evidence="2">Glycerophosphodiester phosphodiesterase</fullName>
    </submittedName>
</protein>